<dbReference type="Proteomes" id="UP000031978">
    <property type="component" value="Unassembled WGS sequence"/>
</dbReference>
<accession>A0AB34QY52</accession>
<reference evidence="1 2" key="1">
    <citation type="submission" date="2014-12" db="EMBL/GenBank/DDBJ databases">
        <title>Draft Genome Sequences of Five Spore-Forming Food Isolates of Bacillus pumilus.</title>
        <authorList>
            <person name="de Jong A."/>
            <person name="van Heel A.J."/>
            <person name="Montalban-Lopez M."/>
            <person name="Krawczyk A.O."/>
            <person name="Berendsen E.M."/>
            <person name="Wells-Bennik M."/>
            <person name="Kuipers O.P."/>
        </authorList>
    </citation>
    <scope>NUCLEOTIDE SEQUENCE [LARGE SCALE GENOMIC DNA]</scope>
    <source>
        <strain evidence="1 2">B4127</strain>
    </source>
</reference>
<proteinExistence type="predicted"/>
<organism evidence="1 2">
    <name type="scientific">Bacillus pumilus</name>
    <name type="common">Bacillus mesentericus</name>
    <dbReference type="NCBI Taxonomy" id="1408"/>
    <lineage>
        <taxon>Bacteria</taxon>
        <taxon>Bacillati</taxon>
        <taxon>Bacillota</taxon>
        <taxon>Bacilli</taxon>
        <taxon>Bacillales</taxon>
        <taxon>Bacillaceae</taxon>
        <taxon>Bacillus</taxon>
    </lineage>
</organism>
<name>A0AB34QY52_BACPU</name>
<comment type="caution">
    <text evidence="1">The sequence shown here is derived from an EMBL/GenBank/DDBJ whole genome shotgun (WGS) entry which is preliminary data.</text>
</comment>
<evidence type="ECO:0000313" key="1">
    <source>
        <dbReference type="EMBL" id="KIL20630.1"/>
    </source>
</evidence>
<gene>
    <name evidence="1" type="ORF">B4127_2914</name>
</gene>
<protein>
    <submittedName>
        <fullName evidence="1">Uncharacterized protein</fullName>
    </submittedName>
</protein>
<evidence type="ECO:0000313" key="2">
    <source>
        <dbReference type="Proteomes" id="UP000031978"/>
    </source>
</evidence>
<sequence>MSQPGGKCVRIDLFQSKRPPSLFCYYHMGKKAKGACPICIKKKKSGKDD</sequence>
<dbReference type="AlphaFoldDB" id="A0AB34QY52"/>
<dbReference type="EMBL" id="JXCL01000013">
    <property type="protein sequence ID" value="KIL20630.1"/>
    <property type="molecule type" value="Genomic_DNA"/>
</dbReference>